<feature type="repeat" description="WD" evidence="3">
    <location>
        <begin position="499"/>
        <end position="534"/>
    </location>
</feature>
<dbReference type="AlphaFoldDB" id="A0A8H5LMG0"/>
<feature type="repeat" description="WD" evidence="3">
    <location>
        <begin position="786"/>
        <end position="827"/>
    </location>
</feature>
<gene>
    <name evidence="6" type="ORF">D9757_013319</name>
</gene>
<dbReference type="SUPFAM" id="SSF52540">
    <property type="entry name" value="P-loop containing nucleoside triphosphate hydrolases"/>
    <property type="match status" value="1"/>
</dbReference>
<evidence type="ECO:0000313" key="6">
    <source>
        <dbReference type="EMBL" id="KAF5362586.1"/>
    </source>
</evidence>
<feature type="repeat" description="WD" evidence="3">
    <location>
        <begin position="829"/>
        <end position="870"/>
    </location>
</feature>
<dbReference type="SUPFAM" id="SSF50978">
    <property type="entry name" value="WD40 repeat-like"/>
    <property type="match status" value="1"/>
</dbReference>
<evidence type="ECO:0000256" key="3">
    <source>
        <dbReference type="PROSITE-ProRule" id="PRU00221"/>
    </source>
</evidence>
<proteinExistence type="predicted"/>
<feature type="compositionally biased region" description="Polar residues" evidence="4">
    <location>
        <begin position="21"/>
        <end position="31"/>
    </location>
</feature>
<dbReference type="GO" id="GO:1990234">
    <property type="term" value="C:transferase complex"/>
    <property type="evidence" value="ECO:0007669"/>
    <property type="project" value="UniProtKB-ARBA"/>
</dbReference>
<feature type="compositionally biased region" description="Basic and acidic residues" evidence="4">
    <location>
        <begin position="1"/>
        <end position="20"/>
    </location>
</feature>
<dbReference type="InterPro" id="IPR019775">
    <property type="entry name" value="WD40_repeat_CS"/>
</dbReference>
<keyword evidence="1 3" id="KW-0853">WD repeat</keyword>
<dbReference type="InterPro" id="IPR001680">
    <property type="entry name" value="WD40_rpt"/>
</dbReference>
<feature type="repeat" description="WD" evidence="3">
    <location>
        <begin position="585"/>
        <end position="626"/>
    </location>
</feature>
<comment type="caution">
    <text evidence="6">The sequence shown here is derived from an EMBL/GenBank/DDBJ whole genome shotgun (WGS) entry which is preliminary data.</text>
</comment>
<dbReference type="PROSITE" id="PS50082">
    <property type="entry name" value="WD_REPEATS_2"/>
    <property type="match status" value="12"/>
</dbReference>
<organism evidence="6 7">
    <name type="scientific">Collybiopsis confluens</name>
    <dbReference type="NCBI Taxonomy" id="2823264"/>
    <lineage>
        <taxon>Eukaryota</taxon>
        <taxon>Fungi</taxon>
        <taxon>Dikarya</taxon>
        <taxon>Basidiomycota</taxon>
        <taxon>Agaricomycotina</taxon>
        <taxon>Agaricomycetes</taxon>
        <taxon>Agaricomycetidae</taxon>
        <taxon>Agaricales</taxon>
        <taxon>Marasmiineae</taxon>
        <taxon>Omphalotaceae</taxon>
        <taxon>Collybiopsis</taxon>
    </lineage>
</organism>
<reference evidence="6 7" key="1">
    <citation type="journal article" date="2020" name="ISME J.">
        <title>Uncovering the hidden diversity of litter-decomposition mechanisms in mushroom-forming fungi.</title>
        <authorList>
            <person name="Floudas D."/>
            <person name="Bentzer J."/>
            <person name="Ahren D."/>
            <person name="Johansson T."/>
            <person name="Persson P."/>
            <person name="Tunlid A."/>
        </authorList>
    </citation>
    <scope>NUCLEOTIDE SEQUENCE [LARGE SCALE GENOMIC DNA]</scope>
    <source>
        <strain evidence="6 7">CBS 406.79</strain>
    </source>
</reference>
<dbReference type="EMBL" id="JAACJN010000202">
    <property type="protein sequence ID" value="KAF5362586.1"/>
    <property type="molecule type" value="Genomic_DNA"/>
</dbReference>
<dbReference type="GO" id="GO:0005634">
    <property type="term" value="C:nucleus"/>
    <property type="evidence" value="ECO:0007669"/>
    <property type="project" value="TreeGrafter"/>
</dbReference>
<evidence type="ECO:0000259" key="5">
    <source>
        <dbReference type="Pfam" id="PF24883"/>
    </source>
</evidence>
<dbReference type="InterPro" id="IPR020472">
    <property type="entry name" value="WD40_PAC1"/>
</dbReference>
<dbReference type="SMART" id="SM00320">
    <property type="entry name" value="WD40"/>
    <property type="match status" value="11"/>
</dbReference>
<dbReference type="PROSITE" id="PS00678">
    <property type="entry name" value="WD_REPEATS_1"/>
    <property type="match status" value="8"/>
</dbReference>
<feature type="repeat" description="WD" evidence="3">
    <location>
        <begin position="542"/>
        <end position="583"/>
    </location>
</feature>
<feature type="repeat" description="WD" evidence="3">
    <location>
        <begin position="743"/>
        <end position="784"/>
    </location>
</feature>
<feature type="repeat" description="WD" evidence="3">
    <location>
        <begin position="872"/>
        <end position="913"/>
    </location>
</feature>
<feature type="repeat" description="WD" evidence="3">
    <location>
        <begin position="456"/>
        <end position="497"/>
    </location>
</feature>
<dbReference type="Gene3D" id="2.130.10.10">
    <property type="entry name" value="YVTN repeat-like/Quinoprotein amine dehydrogenase"/>
    <property type="match status" value="6"/>
</dbReference>
<dbReference type="CDD" id="cd00200">
    <property type="entry name" value="WD40"/>
    <property type="match status" value="2"/>
</dbReference>
<name>A0A8H5LMG0_9AGAR</name>
<dbReference type="InterPro" id="IPR015943">
    <property type="entry name" value="WD40/YVTN_repeat-like_dom_sf"/>
</dbReference>
<feature type="domain" description="Nephrocystin 3-like N-terminal" evidence="5">
    <location>
        <begin position="197"/>
        <end position="300"/>
    </location>
</feature>
<feature type="repeat" description="WD" evidence="3">
    <location>
        <begin position="696"/>
        <end position="729"/>
    </location>
</feature>
<dbReference type="PANTHER" id="PTHR22847">
    <property type="entry name" value="WD40 REPEAT PROTEIN"/>
    <property type="match status" value="1"/>
</dbReference>
<dbReference type="OrthoDB" id="538223at2759"/>
<dbReference type="InterPro" id="IPR056884">
    <property type="entry name" value="NPHP3-like_N"/>
</dbReference>
<feature type="repeat" description="WD" evidence="3">
    <location>
        <begin position="628"/>
        <end position="669"/>
    </location>
</feature>
<dbReference type="Pfam" id="PF00400">
    <property type="entry name" value="WD40"/>
    <property type="match status" value="12"/>
</dbReference>
<dbReference type="InterPro" id="IPR027417">
    <property type="entry name" value="P-loop_NTPase"/>
</dbReference>
<dbReference type="PRINTS" id="PR00320">
    <property type="entry name" value="GPROTEINBRPT"/>
</dbReference>
<evidence type="ECO:0000256" key="2">
    <source>
        <dbReference type="ARBA" id="ARBA00022737"/>
    </source>
</evidence>
<feature type="repeat" description="WD" evidence="3">
    <location>
        <begin position="915"/>
        <end position="956"/>
    </location>
</feature>
<feature type="region of interest" description="Disordered" evidence="4">
    <location>
        <begin position="1"/>
        <end position="37"/>
    </location>
</feature>
<evidence type="ECO:0000313" key="7">
    <source>
        <dbReference type="Proteomes" id="UP000518752"/>
    </source>
</evidence>
<dbReference type="InterPro" id="IPR036322">
    <property type="entry name" value="WD40_repeat_dom_sf"/>
</dbReference>
<dbReference type="Pfam" id="PF24883">
    <property type="entry name" value="NPHP3_N"/>
    <property type="match status" value="1"/>
</dbReference>
<dbReference type="PANTHER" id="PTHR22847:SF637">
    <property type="entry name" value="WD REPEAT DOMAIN 5B"/>
    <property type="match status" value="1"/>
</dbReference>
<feature type="repeat" description="WD" evidence="3">
    <location>
        <begin position="668"/>
        <end position="694"/>
    </location>
</feature>
<dbReference type="Proteomes" id="UP000518752">
    <property type="component" value="Unassembled WGS sequence"/>
</dbReference>
<keyword evidence="2" id="KW-0677">Repeat</keyword>
<dbReference type="PROSITE" id="PS50294">
    <property type="entry name" value="WD_REPEATS_REGION"/>
    <property type="match status" value="11"/>
</dbReference>
<dbReference type="Gene3D" id="3.40.50.300">
    <property type="entry name" value="P-loop containing nucleotide triphosphate hydrolases"/>
    <property type="match status" value="1"/>
</dbReference>
<keyword evidence="7" id="KW-1185">Reference proteome</keyword>
<protein>
    <recommendedName>
        <fullName evidence="5">Nephrocystin 3-like N-terminal domain-containing protein</fullName>
    </recommendedName>
</protein>
<accession>A0A8H5LMG0</accession>
<evidence type="ECO:0000256" key="1">
    <source>
        <dbReference type="ARBA" id="ARBA00022574"/>
    </source>
</evidence>
<dbReference type="SUPFAM" id="SSF82171">
    <property type="entry name" value="DPP6 N-terminal domain-like"/>
    <property type="match status" value="2"/>
</dbReference>
<evidence type="ECO:0000256" key="4">
    <source>
        <dbReference type="SAM" id="MobiDB-lite"/>
    </source>
</evidence>
<sequence>MPNFRDPVEDSVQERKKDKSCQTTPTSSGQIGLSAPADDSPLHDYAVGTIDAAQRLPMVGSSNFSAMPLNQVNPTVNQNSIVQNVLAAGTKIPPGSFQYASNFIMNSPIFHLQSESSGFSELLKELAKELPYSKEAFFDTDMGVQNGRRLCTPGTRTQILANIEAWAATLNPYSPSGYWISGMAGTGKSTIAMQLSECNNYQRIIPTLAYQMAKFSSLFASALREALVADLDLCLKRPTVQVEYLLIRPWEKVAGKLGCIPIVVIDALDECVDVFHLLEPLISGIQSQRLKALKFLFTSRPEQKIAATIYKSALALNLGPVVKEFILHQIEEVLVKEDIMSYLREELQDISSSEGDINSLADLSGRLFIYAATVVKLIQRGNAAPSRKQERLKNIVKLGQNPENLQSLYATIMVNAIDNNGVTPKEIADDWKIVYIYRKVNVQQIGRTLYGQAMTIIEAHASVRNVAFSADGTKIVSGSVDRTVRIWDAMTGAPLGQSLQGHGHWVQSVAFSPDGTRIVSGSVDKTLRIWDATTVVQLGQTIKGHDHSVESVGFSPDGTKIVSGSRDRTVRIWDAMTGAQLGQSLEGHKNCVQSVAFSPDGTKIVSGSWDKTVRIWNPTTGAQLGKSLHGHQDWVQSVAFSPDGTRIVSGSWDKTVRIWDLATGAQLDGTKIVSGSVDKTVRIWDATTGTQLGQFLEGHNHSVETVAFSPDGTRIVSGSRDETIRMWDVMAGTPWQPKAQPLSEGHKSWVQSVSFSPDGTKIVSGSWDKTVKIWNAVTGAPLGQSLEAHDDWVQSVAFSPDGTKIVSGSFDQKIRIWNARTGAQLGRSLEGHNHFVQSVAFSSDGSKIVSGSVDTTVRVWDVMTGTQLGDSLQGHDNSVESVSFSPDGTKIVSGSWDKTVRIWDATTGAQLGQSLPSHDLCVASVAFSPDGTRIVSGSWDKTVRIWDSTTGKQLGQAANLFRVMRNGSNLFPFHQMELELYQGLGIKQLESGMPQPGHNSDLCRVMTIGFTQLHFHQMGPELHQVLVTKQ</sequence>